<sequence>MSKSQDLIRPFWSPNNVVKLSMTCLTGIGYDVLGEIETTSSYQCPPPSSYLCLNVPTPAGFGRRLPDWTHRRAPYRLIVCPSTAVRYHRPCNSRFLVQGQGGVSGQGRAVCSRKPCTGLEAPVLLYNDLWDRLPR</sequence>
<name>A0A4E9E894_GIBZA</name>
<evidence type="ECO:0000313" key="2">
    <source>
        <dbReference type="EMBL" id="VIO57369.1"/>
    </source>
</evidence>
<reference evidence="2" key="1">
    <citation type="submission" date="2019-04" db="EMBL/GenBank/DDBJ databases">
        <authorList>
            <person name="Melise S."/>
            <person name="Noan J."/>
            <person name="Okalmin O."/>
        </authorList>
    </citation>
    <scope>NUCLEOTIDE SEQUENCE</scope>
    <source>
        <strain evidence="2">FN9</strain>
    </source>
</reference>
<gene>
    <name evidence="2" type="ORF">FUG_LOCUS251659</name>
    <name evidence="1" type="ORF">MDCFG202_LOCUS464488</name>
</gene>
<dbReference type="Proteomes" id="UP000746612">
    <property type="component" value="Unassembled WGS sequence"/>
</dbReference>
<reference evidence="1" key="2">
    <citation type="submission" date="2021-03" db="EMBL/GenBank/DDBJ databases">
        <authorList>
            <person name="Alouane T."/>
            <person name="Langin T."/>
            <person name="Bonhomme L."/>
        </authorList>
    </citation>
    <scope>NUCLEOTIDE SEQUENCE</scope>
    <source>
        <strain evidence="1">MDC_Fg202</strain>
    </source>
</reference>
<dbReference type="EMBL" id="CAJPIJ010000167">
    <property type="protein sequence ID" value="CAG2001345.1"/>
    <property type="molecule type" value="Genomic_DNA"/>
</dbReference>
<accession>A0A4E9E894</accession>
<organism evidence="2">
    <name type="scientific">Gibberella zeae</name>
    <name type="common">Wheat head blight fungus</name>
    <name type="synonym">Fusarium graminearum</name>
    <dbReference type="NCBI Taxonomy" id="5518"/>
    <lineage>
        <taxon>Eukaryota</taxon>
        <taxon>Fungi</taxon>
        <taxon>Dikarya</taxon>
        <taxon>Ascomycota</taxon>
        <taxon>Pezizomycotina</taxon>
        <taxon>Sordariomycetes</taxon>
        <taxon>Hypocreomycetidae</taxon>
        <taxon>Hypocreales</taxon>
        <taxon>Nectriaceae</taxon>
        <taxon>Fusarium</taxon>
    </lineage>
</organism>
<dbReference type="EMBL" id="CAAKMV010000129">
    <property type="protein sequence ID" value="VIO57369.1"/>
    <property type="molecule type" value="Genomic_DNA"/>
</dbReference>
<evidence type="ECO:0000313" key="1">
    <source>
        <dbReference type="EMBL" id="CAG2001345.1"/>
    </source>
</evidence>
<proteinExistence type="predicted"/>
<protein>
    <submittedName>
        <fullName evidence="2">Uncharacterized protein</fullName>
    </submittedName>
</protein>
<dbReference type="AlphaFoldDB" id="A0A4E9E894"/>